<gene>
    <name evidence="4" type="ORF">S01H4_48517</name>
</gene>
<dbReference type="InterPro" id="IPR020904">
    <property type="entry name" value="Sc_DH/Rdtase_CS"/>
</dbReference>
<dbReference type="GO" id="GO:0016020">
    <property type="term" value="C:membrane"/>
    <property type="evidence" value="ECO:0007669"/>
    <property type="project" value="TreeGrafter"/>
</dbReference>
<dbReference type="Gene3D" id="3.40.50.720">
    <property type="entry name" value="NAD(P)-binding Rossmann-like Domain"/>
    <property type="match status" value="1"/>
</dbReference>
<protein>
    <recommendedName>
        <fullName evidence="3">Ketoreductase domain-containing protein</fullName>
    </recommendedName>
</protein>
<dbReference type="SMART" id="SM00822">
    <property type="entry name" value="PKS_KR"/>
    <property type="match status" value="1"/>
</dbReference>
<dbReference type="InterPro" id="IPR002347">
    <property type="entry name" value="SDR_fam"/>
</dbReference>
<comment type="similarity">
    <text evidence="1">Belongs to the short-chain dehydrogenases/reductases (SDR) family.</text>
</comment>
<sequence length="244" mass="26324">SILITGAAGGIGSALAKAYASPGINLFLGDIEPESLASLAAQCRSLGAEVWTAVVDVTNHRAVAAWLNRSHQIRPLDLVIALAGISRGTFCREETVEEIREVFAVNLDGMVNTAEPAITLFRQRGKGQLALTSSLAGTRGFPVAPSYCATKSAIRVYGEGLRSRLLRENIVVSVINPGFVKTSMTDANPYPMPFRVSAERAARIIKSQLAWGRAHISFPKPHAAGAFLLKLLPAWLFDRIFRLK</sequence>
<dbReference type="PROSITE" id="PS00061">
    <property type="entry name" value="ADH_SHORT"/>
    <property type="match status" value="1"/>
</dbReference>
<evidence type="ECO:0000256" key="1">
    <source>
        <dbReference type="ARBA" id="ARBA00006484"/>
    </source>
</evidence>
<accession>X1CGH7</accession>
<organism evidence="4">
    <name type="scientific">marine sediment metagenome</name>
    <dbReference type="NCBI Taxonomy" id="412755"/>
    <lineage>
        <taxon>unclassified sequences</taxon>
        <taxon>metagenomes</taxon>
        <taxon>ecological metagenomes</taxon>
    </lineage>
</organism>
<dbReference type="EMBL" id="BART01027360">
    <property type="protein sequence ID" value="GAG92182.1"/>
    <property type="molecule type" value="Genomic_DNA"/>
</dbReference>
<dbReference type="InterPro" id="IPR057326">
    <property type="entry name" value="KR_dom"/>
</dbReference>
<comment type="caution">
    <text evidence="4">The sequence shown here is derived from an EMBL/GenBank/DDBJ whole genome shotgun (WGS) entry which is preliminary data.</text>
</comment>
<dbReference type="PANTHER" id="PTHR44196">
    <property type="entry name" value="DEHYDROGENASE/REDUCTASE SDR FAMILY MEMBER 7B"/>
    <property type="match status" value="1"/>
</dbReference>
<reference evidence="4" key="1">
    <citation type="journal article" date="2014" name="Front. Microbiol.">
        <title>High frequency of phylogenetically diverse reductive dehalogenase-homologous genes in deep subseafloor sedimentary metagenomes.</title>
        <authorList>
            <person name="Kawai M."/>
            <person name="Futagami T."/>
            <person name="Toyoda A."/>
            <person name="Takaki Y."/>
            <person name="Nishi S."/>
            <person name="Hori S."/>
            <person name="Arai W."/>
            <person name="Tsubouchi T."/>
            <person name="Morono Y."/>
            <person name="Uchiyama I."/>
            <person name="Ito T."/>
            <person name="Fujiyama A."/>
            <person name="Inagaki F."/>
            <person name="Takami H."/>
        </authorList>
    </citation>
    <scope>NUCLEOTIDE SEQUENCE</scope>
    <source>
        <strain evidence="4">Expedition CK06-06</strain>
    </source>
</reference>
<evidence type="ECO:0000256" key="2">
    <source>
        <dbReference type="ARBA" id="ARBA00023002"/>
    </source>
</evidence>
<dbReference type="PANTHER" id="PTHR44196:SF1">
    <property type="entry name" value="DEHYDROGENASE_REDUCTASE SDR FAMILY MEMBER 7B"/>
    <property type="match status" value="1"/>
</dbReference>
<name>X1CGH7_9ZZZZ</name>
<evidence type="ECO:0000259" key="3">
    <source>
        <dbReference type="SMART" id="SM00822"/>
    </source>
</evidence>
<dbReference type="SUPFAM" id="SSF51735">
    <property type="entry name" value="NAD(P)-binding Rossmann-fold domains"/>
    <property type="match status" value="1"/>
</dbReference>
<dbReference type="AlphaFoldDB" id="X1CGH7"/>
<feature type="non-terminal residue" evidence="4">
    <location>
        <position position="1"/>
    </location>
</feature>
<dbReference type="PRINTS" id="PR00081">
    <property type="entry name" value="GDHRDH"/>
</dbReference>
<feature type="domain" description="Ketoreductase" evidence="3">
    <location>
        <begin position="1"/>
        <end position="183"/>
    </location>
</feature>
<evidence type="ECO:0000313" key="4">
    <source>
        <dbReference type="EMBL" id="GAG92182.1"/>
    </source>
</evidence>
<dbReference type="Pfam" id="PF00106">
    <property type="entry name" value="adh_short"/>
    <property type="match status" value="1"/>
</dbReference>
<keyword evidence="2" id="KW-0560">Oxidoreductase</keyword>
<dbReference type="InterPro" id="IPR036291">
    <property type="entry name" value="NAD(P)-bd_dom_sf"/>
</dbReference>
<proteinExistence type="inferred from homology"/>
<dbReference type="GO" id="GO:0016491">
    <property type="term" value="F:oxidoreductase activity"/>
    <property type="evidence" value="ECO:0007669"/>
    <property type="project" value="UniProtKB-KW"/>
</dbReference>